<dbReference type="InterPro" id="IPR029058">
    <property type="entry name" value="AB_hydrolase_fold"/>
</dbReference>
<keyword evidence="3" id="KW-0443">Lipid metabolism</keyword>
<evidence type="ECO:0000313" key="4">
    <source>
        <dbReference type="EMBL" id="MBP2323742.1"/>
    </source>
</evidence>
<keyword evidence="1" id="KW-0378">Hydrolase</keyword>
<dbReference type="PANTHER" id="PTHR10272:SF14">
    <property type="entry name" value="PAF ACETYLHYDROLASE FAMILY PROTEIN"/>
    <property type="match status" value="1"/>
</dbReference>
<keyword evidence="2" id="KW-0442">Lipid degradation</keyword>
<evidence type="ECO:0008006" key="6">
    <source>
        <dbReference type="Google" id="ProtNLM"/>
    </source>
</evidence>
<organism evidence="4 5">
    <name type="scientific">Kibdelosporangium banguiense</name>
    <dbReference type="NCBI Taxonomy" id="1365924"/>
    <lineage>
        <taxon>Bacteria</taxon>
        <taxon>Bacillati</taxon>
        <taxon>Actinomycetota</taxon>
        <taxon>Actinomycetes</taxon>
        <taxon>Pseudonocardiales</taxon>
        <taxon>Pseudonocardiaceae</taxon>
        <taxon>Kibdelosporangium</taxon>
    </lineage>
</organism>
<evidence type="ECO:0000256" key="1">
    <source>
        <dbReference type="ARBA" id="ARBA00022801"/>
    </source>
</evidence>
<dbReference type="Gene3D" id="3.40.50.1820">
    <property type="entry name" value="alpha/beta hydrolase"/>
    <property type="match status" value="1"/>
</dbReference>
<sequence>MSRFGTGEVIFAPLVLLAAQELHRVRVAEDAHPAILPGQVQDLASHGYVVVTIDHTYETAVEFPGGRVEPPIAQTPTPEYLKAAIDARVADTRFVLDRLPQVNRDLNNVMNLSRVGMFGHSYGGFTAGETMVDDRRIKAGINLDGQMGWGFGRDGVPYLPGEVVKRGLDRPFKLMGSQIRLPDGTIVHHSPRNDWDRSWFEFWANQRGWKQDVLIKGSAHNSYSDLQVILPQLTGPLGFPADKWIPLIGTIDPARSIAIQNTNIRTFFDRFLA</sequence>
<dbReference type="Proteomes" id="UP001519332">
    <property type="component" value="Unassembled WGS sequence"/>
</dbReference>
<dbReference type="EMBL" id="JAGINW010000001">
    <property type="protein sequence ID" value="MBP2323742.1"/>
    <property type="molecule type" value="Genomic_DNA"/>
</dbReference>
<comment type="caution">
    <text evidence="4">The sequence shown here is derived from an EMBL/GenBank/DDBJ whole genome shotgun (WGS) entry which is preliminary data.</text>
</comment>
<gene>
    <name evidence="4" type="ORF">JOF56_004127</name>
</gene>
<dbReference type="PANTHER" id="PTHR10272">
    <property type="entry name" value="PLATELET-ACTIVATING FACTOR ACETYLHYDROLASE"/>
    <property type="match status" value="1"/>
</dbReference>
<name>A0ABS4TH27_9PSEU</name>
<evidence type="ECO:0000256" key="3">
    <source>
        <dbReference type="ARBA" id="ARBA00023098"/>
    </source>
</evidence>
<keyword evidence="5" id="KW-1185">Reference proteome</keyword>
<proteinExistence type="predicted"/>
<reference evidence="4 5" key="1">
    <citation type="submission" date="2021-03" db="EMBL/GenBank/DDBJ databases">
        <title>Sequencing the genomes of 1000 actinobacteria strains.</title>
        <authorList>
            <person name="Klenk H.-P."/>
        </authorList>
    </citation>
    <scope>NUCLEOTIDE SEQUENCE [LARGE SCALE GENOMIC DNA]</scope>
    <source>
        <strain evidence="4 5">DSM 46670</strain>
    </source>
</reference>
<evidence type="ECO:0000256" key="2">
    <source>
        <dbReference type="ARBA" id="ARBA00022963"/>
    </source>
</evidence>
<accession>A0ABS4TH27</accession>
<dbReference type="Pfam" id="PF03403">
    <property type="entry name" value="PAF-AH_p_II"/>
    <property type="match status" value="1"/>
</dbReference>
<dbReference type="RefSeq" id="WP_209640614.1">
    <property type="nucleotide sequence ID" value="NZ_JAGINW010000001.1"/>
</dbReference>
<dbReference type="SUPFAM" id="SSF53474">
    <property type="entry name" value="alpha/beta-Hydrolases"/>
    <property type="match status" value="1"/>
</dbReference>
<evidence type="ECO:0000313" key="5">
    <source>
        <dbReference type="Proteomes" id="UP001519332"/>
    </source>
</evidence>
<protein>
    <recommendedName>
        <fullName evidence="6">Lipase</fullName>
    </recommendedName>
</protein>